<dbReference type="PANTHER" id="PTHR33112:SF16">
    <property type="entry name" value="HETEROKARYON INCOMPATIBILITY DOMAIN-CONTAINING PROTEIN"/>
    <property type="match status" value="1"/>
</dbReference>
<evidence type="ECO:0000313" key="3">
    <source>
        <dbReference type="EMBL" id="KAH7247324.1"/>
    </source>
</evidence>
<dbReference type="OrthoDB" id="5428863at2759"/>
<dbReference type="RefSeq" id="XP_046047907.1">
    <property type="nucleotide sequence ID" value="XM_046193070.1"/>
</dbReference>
<dbReference type="InterPro" id="IPR010730">
    <property type="entry name" value="HET"/>
</dbReference>
<keyword evidence="4" id="KW-1185">Reference proteome</keyword>
<evidence type="ECO:0000256" key="1">
    <source>
        <dbReference type="SAM" id="SignalP"/>
    </source>
</evidence>
<reference evidence="3" key="1">
    <citation type="journal article" date="2021" name="Nat. Commun.">
        <title>Genetic determinants of endophytism in the Arabidopsis root mycobiome.</title>
        <authorList>
            <person name="Mesny F."/>
            <person name="Miyauchi S."/>
            <person name="Thiergart T."/>
            <person name="Pickel B."/>
            <person name="Atanasova L."/>
            <person name="Karlsson M."/>
            <person name="Huettel B."/>
            <person name="Barry K.W."/>
            <person name="Haridas S."/>
            <person name="Chen C."/>
            <person name="Bauer D."/>
            <person name="Andreopoulos W."/>
            <person name="Pangilinan J."/>
            <person name="LaButti K."/>
            <person name="Riley R."/>
            <person name="Lipzen A."/>
            <person name="Clum A."/>
            <person name="Drula E."/>
            <person name="Henrissat B."/>
            <person name="Kohler A."/>
            <person name="Grigoriev I.V."/>
            <person name="Martin F.M."/>
            <person name="Hacquard S."/>
        </authorList>
    </citation>
    <scope>NUCLEOTIDE SEQUENCE</scope>
    <source>
        <strain evidence="3">MPI-CAGE-AT-0023</strain>
    </source>
</reference>
<dbReference type="EMBL" id="JAGMUX010000010">
    <property type="protein sequence ID" value="KAH7247324.1"/>
    <property type="molecule type" value="Genomic_DNA"/>
</dbReference>
<proteinExistence type="predicted"/>
<sequence length="696" mass="80188">MAFRSHISVHIHWSIFIVCLMAGFLPSPTEDECQRCAELGIRNVLGEELLNESSNLIAQRVFFDSQNSIDPSSCPSCWASCRLHRSIQPARIFNEDPAWADPNSLLRNSHWTCMLSSQEVGRLDCKPGSRPMLQDTFGKGLAEDASGTVRIVQKTPNYAVVLAWLENCHKEHLSCQRKYSPCLKNIFLIDVEEEALVCYPSDAGKLIHYLALSYVWGSFEANYQVTGPGPIAIERLPQTVQDSIIVTKDLRQRYLWVDQVCINQDKKIKKNEQLGYMASIYGGAWATIVAADSNDSNSGLSRVRPESQRSHQLRIEFGNGNIMLQKLPSFEQQMAVSPWIQRGWTYQEALLSQRLVLFTKHQVYYSCNSMLCCEALDDEKTFGGSTKPLSYDMNDEVKNPPKIDLHFPTKKELRNNKLFEYERLVNLYCKRQLTHSQDILVAFSALLQRLEQLAFPTGFCHGLPKDNFPQSLLWRQGRNASDPDACPVCFGKPDAPARRKCETTFPSWSWIGWHLKSEVHFPHPVAEVEDEPREMVDLKPPLKIETVKGQILFDNLQNAHRMWQPRKRYHIHRKPSPRRLAIRSFRAPKAKCLIGDCTFHHEMKEGTKLKVRGIVLELPCRTSVSWVQCWICQQGYTKFTPEFDWRILDNSTKPIYESEWYVDECCDKFGDNGEEPRKDRFLLLECHRTKEHTLQL</sequence>
<comment type="caution">
    <text evidence="3">The sequence shown here is derived from an EMBL/GenBank/DDBJ whole genome shotgun (WGS) entry which is preliminary data.</text>
</comment>
<feature type="domain" description="Heterokaryon incompatibility" evidence="2">
    <location>
        <begin position="209"/>
        <end position="348"/>
    </location>
</feature>
<organism evidence="3 4">
    <name type="scientific">Fusarium redolens</name>
    <dbReference type="NCBI Taxonomy" id="48865"/>
    <lineage>
        <taxon>Eukaryota</taxon>
        <taxon>Fungi</taxon>
        <taxon>Dikarya</taxon>
        <taxon>Ascomycota</taxon>
        <taxon>Pezizomycotina</taxon>
        <taxon>Sordariomycetes</taxon>
        <taxon>Hypocreomycetidae</taxon>
        <taxon>Hypocreales</taxon>
        <taxon>Nectriaceae</taxon>
        <taxon>Fusarium</taxon>
        <taxon>Fusarium redolens species complex</taxon>
    </lineage>
</organism>
<dbReference type="AlphaFoldDB" id="A0A9P9GXG7"/>
<name>A0A9P9GXG7_FUSRE</name>
<dbReference type="GeneID" id="70223024"/>
<dbReference type="Proteomes" id="UP000720189">
    <property type="component" value="Unassembled WGS sequence"/>
</dbReference>
<gene>
    <name evidence="3" type="ORF">BKA55DRAFT_571442</name>
</gene>
<feature type="signal peptide" evidence="1">
    <location>
        <begin position="1"/>
        <end position="31"/>
    </location>
</feature>
<dbReference type="Pfam" id="PF06985">
    <property type="entry name" value="HET"/>
    <property type="match status" value="1"/>
</dbReference>
<keyword evidence="1" id="KW-0732">Signal</keyword>
<feature type="chain" id="PRO_5040480958" evidence="1">
    <location>
        <begin position="32"/>
        <end position="696"/>
    </location>
</feature>
<accession>A0A9P9GXG7</accession>
<evidence type="ECO:0000313" key="4">
    <source>
        <dbReference type="Proteomes" id="UP000720189"/>
    </source>
</evidence>
<dbReference type="PANTHER" id="PTHR33112">
    <property type="entry name" value="DOMAIN PROTEIN, PUTATIVE-RELATED"/>
    <property type="match status" value="1"/>
</dbReference>
<evidence type="ECO:0000259" key="2">
    <source>
        <dbReference type="Pfam" id="PF06985"/>
    </source>
</evidence>
<protein>
    <submittedName>
        <fullName evidence="3">Heterokaryon incompatibility protein-domain-containing protein</fullName>
    </submittedName>
</protein>